<protein>
    <submittedName>
        <fullName evidence="3">Uncharacterized protein</fullName>
    </submittedName>
</protein>
<reference evidence="2" key="1">
    <citation type="submission" date="2015-03" db="EMBL/GenBank/DDBJ databases">
        <title>Wuchereria bancrofti Genome Sequencing Papua New Guinea Strain.</title>
        <authorList>
            <person name="Small S.T."/>
            <person name="Serre D."/>
            <person name="Zimmerman P.A."/>
        </authorList>
    </citation>
    <scope>NUCLEOTIDE SEQUENCE [LARGE SCALE GENOMIC DNA]</scope>
    <source>
        <strain evidence="2">pt0022</strain>
    </source>
</reference>
<dbReference type="AlphaFoldDB" id="A0AAF5PLZ3"/>
<dbReference type="WBParaSite" id="mrna-Wban_02646">
    <property type="protein sequence ID" value="mrna-Wban_02646"/>
    <property type="gene ID" value="Wban_02646"/>
</dbReference>
<organism evidence="2 3">
    <name type="scientific">Wuchereria bancrofti</name>
    <dbReference type="NCBI Taxonomy" id="6293"/>
    <lineage>
        <taxon>Eukaryota</taxon>
        <taxon>Metazoa</taxon>
        <taxon>Ecdysozoa</taxon>
        <taxon>Nematoda</taxon>
        <taxon>Chromadorea</taxon>
        <taxon>Rhabditida</taxon>
        <taxon>Spirurina</taxon>
        <taxon>Spiruromorpha</taxon>
        <taxon>Filarioidea</taxon>
        <taxon>Onchocercidae</taxon>
        <taxon>Wuchereria</taxon>
    </lineage>
</organism>
<name>A0AAF5PLZ3_WUCBA</name>
<proteinExistence type="predicted"/>
<reference evidence="2" key="2">
    <citation type="journal article" date="2016" name="Mol. Ecol.">
        <title>Population genomics of the filarial nematode parasite Wuchereria bancrofti from mosquitoes.</title>
        <authorList>
            <person name="Small S.T."/>
            <person name="Reimer L.J."/>
            <person name="Tisch D.J."/>
            <person name="King C.L."/>
            <person name="Christensen B.M."/>
            <person name="Siba P.M."/>
            <person name="Kazura J.W."/>
            <person name="Serre D."/>
            <person name="Zimmerman P.A."/>
        </authorList>
    </citation>
    <scope>NUCLEOTIDE SEQUENCE</scope>
    <source>
        <strain evidence="2">pt0022</strain>
    </source>
</reference>
<evidence type="ECO:0000313" key="2">
    <source>
        <dbReference type="Proteomes" id="UP000093561"/>
    </source>
</evidence>
<feature type="coiled-coil region" evidence="1">
    <location>
        <begin position="36"/>
        <end position="98"/>
    </location>
</feature>
<evidence type="ECO:0000256" key="1">
    <source>
        <dbReference type="SAM" id="Coils"/>
    </source>
</evidence>
<evidence type="ECO:0000313" key="3">
    <source>
        <dbReference type="WBParaSite" id="mrna-Wban_02646"/>
    </source>
</evidence>
<keyword evidence="1" id="KW-0175">Coiled coil</keyword>
<dbReference type="Proteomes" id="UP000093561">
    <property type="component" value="Unassembled WGS sequence"/>
</dbReference>
<reference evidence="3" key="3">
    <citation type="submission" date="2024-02" db="UniProtKB">
        <authorList>
            <consortium name="WormBaseParasite"/>
        </authorList>
    </citation>
    <scope>IDENTIFICATION</scope>
    <source>
        <strain evidence="3">pt0022</strain>
    </source>
</reference>
<accession>A0AAF5PLZ3</accession>
<sequence length="282" mass="33221">MRTLEGHLTLKLPGFLTENSFLSSFTSNDHYFQEDHEKLIQEIQKLQENKKKDEKRLDELRKQIEANEGNSGSKKRIRKKLEKEYEELRKTLGIGEEIKEDAEKAKDSNEDRLSFKANENIYLDEQHPEAKPIPRDQYGIYEHVRNIKTVEERMQQRYKIESEAEDAFNTGIANLCELEADIHNMMKRIASPVIQKFEEELKLIRNKSSKDTKILKIEIAKLERRINKIYETREICATTIAEMNLTTKRMLFDLMGFVVNILRNALYIGAWVRDSLVYYTGK</sequence>